<dbReference type="InterPro" id="IPR007492">
    <property type="entry name" value="LytTR_DNA-bd_dom"/>
</dbReference>
<accession>A0A1H5ER59</accession>
<evidence type="ECO:0000259" key="4">
    <source>
        <dbReference type="PROSITE" id="PS50110"/>
    </source>
</evidence>
<evidence type="ECO:0000313" key="7">
    <source>
        <dbReference type="Proteomes" id="UP000182375"/>
    </source>
</evidence>
<feature type="domain" description="Response regulatory" evidence="4">
    <location>
        <begin position="3"/>
        <end position="122"/>
    </location>
</feature>
<organism evidence="6 7">
    <name type="scientific">Streptomyces misionensis</name>
    <dbReference type="NCBI Taxonomy" id="67331"/>
    <lineage>
        <taxon>Bacteria</taxon>
        <taxon>Bacillati</taxon>
        <taxon>Actinomycetota</taxon>
        <taxon>Actinomycetes</taxon>
        <taxon>Kitasatosporales</taxon>
        <taxon>Streptomycetaceae</taxon>
        <taxon>Streptomyces</taxon>
    </lineage>
</organism>
<dbReference type="Pfam" id="PF04397">
    <property type="entry name" value="LytTR"/>
    <property type="match status" value="1"/>
</dbReference>
<dbReference type="GO" id="GO:0005829">
    <property type="term" value="C:cytosol"/>
    <property type="evidence" value="ECO:0007669"/>
    <property type="project" value="TreeGrafter"/>
</dbReference>
<dbReference type="PROSITE" id="PS50110">
    <property type="entry name" value="RESPONSE_REGULATORY"/>
    <property type="match status" value="1"/>
</dbReference>
<feature type="compositionally biased region" description="Pro residues" evidence="3">
    <location>
        <begin position="135"/>
        <end position="151"/>
    </location>
</feature>
<dbReference type="Gene3D" id="3.40.50.2300">
    <property type="match status" value="1"/>
</dbReference>
<name>A0A1H5ER59_9ACTN</name>
<sequence>MLRILVVDDEPHARDELVYLLGLHQGVGPVECAADGPTALLALDRALAHRHPVDAVFLDIRMPGLDGLEVARVLSRFAEPPPVVFVTAYDDFAVPAFEVRALDYLLKPVRAERLAETVRRIAERRAQAPAAAAPAPAPPAAPGPPAPPAKPPADDETIPVEISGVTRFVQRSEVRHVEACGDYVRLHLASGSCLLRAPLSSLEEQWQDAGFVRVHRRHLVATGHIEELLADSGRLSVRVAGTVLPVSRRSSRRLRELMLPAAGLPRGGRAAHG</sequence>
<dbReference type="PANTHER" id="PTHR48111:SF69">
    <property type="entry name" value="RESPONSE REGULATOR RECEIVER"/>
    <property type="match status" value="1"/>
</dbReference>
<dbReference type="EMBL" id="FNTD01000004">
    <property type="protein sequence ID" value="SED93622.1"/>
    <property type="molecule type" value="Genomic_DNA"/>
</dbReference>
<evidence type="ECO:0000256" key="1">
    <source>
        <dbReference type="ARBA" id="ARBA00023125"/>
    </source>
</evidence>
<dbReference type="PROSITE" id="PS50930">
    <property type="entry name" value="HTH_LYTTR"/>
    <property type="match status" value="1"/>
</dbReference>
<dbReference type="GO" id="GO:0006355">
    <property type="term" value="P:regulation of DNA-templated transcription"/>
    <property type="evidence" value="ECO:0007669"/>
    <property type="project" value="TreeGrafter"/>
</dbReference>
<dbReference type="SMART" id="SM00850">
    <property type="entry name" value="LytTR"/>
    <property type="match status" value="1"/>
</dbReference>
<dbReference type="Proteomes" id="UP000182375">
    <property type="component" value="Unassembled WGS sequence"/>
</dbReference>
<dbReference type="GeneID" id="95515415"/>
<dbReference type="Pfam" id="PF00072">
    <property type="entry name" value="Response_reg"/>
    <property type="match status" value="1"/>
</dbReference>
<feature type="modified residue" description="4-aspartylphosphate" evidence="2">
    <location>
        <position position="59"/>
    </location>
</feature>
<dbReference type="InterPro" id="IPR039420">
    <property type="entry name" value="WalR-like"/>
</dbReference>
<feature type="domain" description="HTH LytTR-type" evidence="5">
    <location>
        <begin position="158"/>
        <end position="260"/>
    </location>
</feature>
<keyword evidence="2" id="KW-0597">Phosphoprotein</keyword>
<dbReference type="SUPFAM" id="SSF52172">
    <property type="entry name" value="CheY-like"/>
    <property type="match status" value="1"/>
</dbReference>
<dbReference type="InterPro" id="IPR001789">
    <property type="entry name" value="Sig_transdc_resp-reg_receiver"/>
</dbReference>
<evidence type="ECO:0000313" key="6">
    <source>
        <dbReference type="EMBL" id="SED93622.1"/>
    </source>
</evidence>
<evidence type="ECO:0000259" key="5">
    <source>
        <dbReference type="PROSITE" id="PS50930"/>
    </source>
</evidence>
<dbReference type="InterPro" id="IPR011006">
    <property type="entry name" value="CheY-like_superfamily"/>
</dbReference>
<feature type="region of interest" description="Disordered" evidence="3">
    <location>
        <begin position="125"/>
        <end position="157"/>
    </location>
</feature>
<dbReference type="Gene3D" id="2.40.50.1020">
    <property type="entry name" value="LytTr DNA-binding domain"/>
    <property type="match status" value="1"/>
</dbReference>
<evidence type="ECO:0000256" key="3">
    <source>
        <dbReference type="SAM" id="MobiDB-lite"/>
    </source>
</evidence>
<dbReference type="GO" id="GO:0000976">
    <property type="term" value="F:transcription cis-regulatory region binding"/>
    <property type="evidence" value="ECO:0007669"/>
    <property type="project" value="TreeGrafter"/>
</dbReference>
<dbReference type="PANTHER" id="PTHR48111">
    <property type="entry name" value="REGULATOR OF RPOS"/>
    <property type="match status" value="1"/>
</dbReference>
<dbReference type="RefSeq" id="WP_074994380.1">
    <property type="nucleotide sequence ID" value="NZ_FNTD01000004.1"/>
</dbReference>
<dbReference type="SMART" id="SM00448">
    <property type="entry name" value="REC"/>
    <property type="match status" value="1"/>
</dbReference>
<proteinExistence type="predicted"/>
<dbReference type="GO" id="GO:0000156">
    <property type="term" value="F:phosphorelay response regulator activity"/>
    <property type="evidence" value="ECO:0007669"/>
    <property type="project" value="TreeGrafter"/>
</dbReference>
<gene>
    <name evidence="6" type="ORF">SAMN04490357_6372</name>
</gene>
<dbReference type="GO" id="GO:0032993">
    <property type="term" value="C:protein-DNA complex"/>
    <property type="evidence" value="ECO:0007669"/>
    <property type="project" value="TreeGrafter"/>
</dbReference>
<keyword evidence="1 6" id="KW-0238">DNA-binding</keyword>
<dbReference type="STRING" id="67331.SAMN04490357_6372"/>
<reference evidence="6 7" key="1">
    <citation type="submission" date="2016-10" db="EMBL/GenBank/DDBJ databases">
        <authorList>
            <person name="de Groot N.N."/>
        </authorList>
    </citation>
    <scope>NUCLEOTIDE SEQUENCE [LARGE SCALE GENOMIC DNA]</scope>
    <source>
        <strain evidence="6 7">DSM 40306</strain>
    </source>
</reference>
<dbReference type="AlphaFoldDB" id="A0A1H5ER59"/>
<protein>
    <submittedName>
        <fullName evidence="6">DNA-binding response regulator, LytR/AlgR family</fullName>
    </submittedName>
</protein>
<evidence type="ECO:0000256" key="2">
    <source>
        <dbReference type="PROSITE-ProRule" id="PRU00169"/>
    </source>
</evidence>